<comment type="caution">
    <text evidence="2">The sequence shown here is derived from an EMBL/GenBank/DDBJ whole genome shotgun (WGS) entry which is preliminary data.</text>
</comment>
<protein>
    <submittedName>
        <fullName evidence="2">Uncharacterized protein</fullName>
    </submittedName>
</protein>
<evidence type="ECO:0000313" key="2">
    <source>
        <dbReference type="EMBL" id="OWM66985.1"/>
    </source>
</evidence>
<feature type="compositionally biased region" description="Polar residues" evidence="1">
    <location>
        <begin position="105"/>
        <end position="114"/>
    </location>
</feature>
<reference evidence="3" key="1">
    <citation type="journal article" date="2017" name="Plant J.">
        <title>The pomegranate (Punica granatum L.) genome and the genomics of punicalagin biosynthesis.</title>
        <authorList>
            <person name="Qin G."/>
            <person name="Xu C."/>
            <person name="Ming R."/>
            <person name="Tang H."/>
            <person name="Guyot R."/>
            <person name="Kramer E.M."/>
            <person name="Hu Y."/>
            <person name="Yi X."/>
            <person name="Qi Y."/>
            <person name="Xu X."/>
            <person name="Gao Z."/>
            <person name="Pan H."/>
            <person name="Jian J."/>
            <person name="Tian Y."/>
            <person name="Yue Z."/>
            <person name="Xu Y."/>
        </authorList>
    </citation>
    <scope>NUCLEOTIDE SEQUENCE [LARGE SCALE GENOMIC DNA]</scope>
    <source>
        <strain evidence="3">cv. Dabenzi</strain>
    </source>
</reference>
<evidence type="ECO:0000256" key="1">
    <source>
        <dbReference type="SAM" id="MobiDB-lite"/>
    </source>
</evidence>
<dbReference type="EMBL" id="MTKT01005400">
    <property type="protein sequence ID" value="OWM66985.1"/>
    <property type="molecule type" value="Genomic_DNA"/>
</dbReference>
<accession>A0A218W2J4</accession>
<name>A0A218W2J4_PUNGR</name>
<gene>
    <name evidence="2" type="ORF">CDL15_Pgr000437</name>
</gene>
<organism evidence="2 3">
    <name type="scientific">Punica granatum</name>
    <name type="common">Pomegranate</name>
    <dbReference type="NCBI Taxonomy" id="22663"/>
    <lineage>
        <taxon>Eukaryota</taxon>
        <taxon>Viridiplantae</taxon>
        <taxon>Streptophyta</taxon>
        <taxon>Embryophyta</taxon>
        <taxon>Tracheophyta</taxon>
        <taxon>Spermatophyta</taxon>
        <taxon>Magnoliopsida</taxon>
        <taxon>eudicotyledons</taxon>
        <taxon>Gunneridae</taxon>
        <taxon>Pentapetalae</taxon>
        <taxon>rosids</taxon>
        <taxon>malvids</taxon>
        <taxon>Myrtales</taxon>
        <taxon>Lythraceae</taxon>
        <taxon>Punica</taxon>
    </lineage>
</organism>
<proteinExistence type="predicted"/>
<dbReference type="Proteomes" id="UP000197138">
    <property type="component" value="Unassembled WGS sequence"/>
</dbReference>
<evidence type="ECO:0000313" key="3">
    <source>
        <dbReference type="Proteomes" id="UP000197138"/>
    </source>
</evidence>
<feature type="region of interest" description="Disordered" evidence="1">
    <location>
        <begin position="93"/>
        <end position="114"/>
    </location>
</feature>
<dbReference type="AlphaFoldDB" id="A0A218W2J4"/>
<sequence length="114" mass="12521">MSNAWLAQAMVKVLQVASSAGHQAFLLISSKTQPMAELSQVVPLALGSKASHGPGSALMPQLHGMKYRLYLRPPNEFVTYALCKISIAKIDAEGEEEEDDEKQNFESPWFSQKA</sequence>